<accession>A0A3G8JJD3</accession>
<keyword evidence="10 11" id="KW-0413">Isomerase</keyword>
<evidence type="ECO:0000256" key="1">
    <source>
        <dbReference type="ARBA" id="ARBA00022722"/>
    </source>
</evidence>
<name>A0A3G8JJD3_9ACTN</name>
<dbReference type="EMBL" id="CP033972">
    <property type="protein sequence ID" value="AZG44642.1"/>
    <property type="molecule type" value="Genomic_DNA"/>
</dbReference>
<dbReference type="InterPro" id="IPR006344">
    <property type="entry name" value="RecD"/>
</dbReference>
<dbReference type="InterPro" id="IPR050534">
    <property type="entry name" value="Coronavir_polyprotein_1ab"/>
</dbReference>
<dbReference type="GO" id="GO:0000724">
    <property type="term" value="P:double-strand break repair via homologous recombination"/>
    <property type="evidence" value="ECO:0007669"/>
    <property type="project" value="UniProtKB-UniRule"/>
</dbReference>
<dbReference type="Gene3D" id="3.40.50.300">
    <property type="entry name" value="P-loop containing nucleotide triphosphate hydrolases"/>
    <property type="match status" value="3"/>
</dbReference>
<dbReference type="GO" id="GO:0016887">
    <property type="term" value="F:ATP hydrolysis activity"/>
    <property type="evidence" value="ECO:0007669"/>
    <property type="project" value="RHEA"/>
</dbReference>
<evidence type="ECO:0000256" key="10">
    <source>
        <dbReference type="ARBA" id="ARBA00023235"/>
    </source>
</evidence>
<evidence type="ECO:0000256" key="8">
    <source>
        <dbReference type="ARBA" id="ARBA00023125"/>
    </source>
</evidence>
<evidence type="ECO:0000259" key="12">
    <source>
        <dbReference type="Pfam" id="PF13538"/>
    </source>
</evidence>
<comment type="function">
    <text evidence="11">A helicase/nuclease that prepares dsDNA breaks (DSB) for recombinational DNA repair. Binds to DSBs and unwinds DNA via a highly rapid and processive ATP-dependent bidirectional helicase activity. Unwinds dsDNA until it encounters a Chi (crossover hotspot instigator) sequence from the 3' direction. Cuts ssDNA a few nucleotides 3' to the Chi site. The properties and activities of the enzyme are changed at Chi. The Chi-altered holoenzyme produces a long 3'-ssDNA overhang and facilitates RecA-binding to the ssDNA for homologous DNA recombination and repair. Holoenzyme degrades any linearized DNA that is unable to undergo homologous recombination. In the holoenzyme this subunit has ssDNA-dependent ATPase and 5'-3' helicase activity. When added to pre-assembled RecBC greatly stimulates nuclease activity and augments holoenzyme processivity. Negatively regulates the RecA-loading ability of RecBCD.</text>
</comment>
<comment type="subunit">
    <text evidence="11">Heterotrimer of RecB, RecC and RecD. All subunits contribute to DNA-binding.</text>
</comment>
<dbReference type="Gene3D" id="1.10.10.1020">
    <property type="entry name" value="RecBCD complex, subunit RecD, N-terminal domain"/>
    <property type="match status" value="1"/>
</dbReference>
<dbReference type="GO" id="GO:0017116">
    <property type="term" value="F:single-stranded DNA helicase activity"/>
    <property type="evidence" value="ECO:0007669"/>
    <property type="project" value="TreeGrafter"/>
</dbReference>
<keyword evidence="5 11" id="KW-0347">Helicase</keyword>
<dbReference type="Pfam" id="PF13538">
    <property type="entry name" value="UvrD_C_2"/>
    <property type="match status" value="1"/>
</dbReference>
<reference evidence="14 15" key="1">
    <citation type="submission" date="2018-11" db="EMBL/GenBank/DDBJ databases">
        <title>Gordonia insulae sp. nov., isolated from an island soil.</title>
        <authorList>
            <person name="Kim Y.S."/>
            <person name="Kim S.B."/>
        </authorList>
    </citation>
    <scope>NUCLEOTIDE SEQUENCE [LARGE SCALE GENOMIC DNA]</scope>
    <source>
        <strain evidence="14 15">MMS17-SY073</strain>
    </source>
</reference>
<dbReference type="Pfam" id="PF21185">
    <property type="entry name" value="RecD_N"/>
    <property type="match status" value="1"/>
</dbReference>
<dbReference type="KEGG" id="gom:D7316_01228"/>
<keyword evidence="7 11" id="KW-0067">ATP-binding</keyword>
<evidence type="ECO:0000256" key="2">
    <source>
        <dbReference type="ARBA" id="ARBA00022741"/>
    </source>
</evidence>
<feature type="domain" description="UvrD-like helicase C-terminal" evidence="12">
    <location>
        <begin position="565"/>
        <end position="612"/>
    </location>
</feature>
<comment type="similarity">
    <text evidence="11">Belongs to the RecD family.</text>
</comment>
<keyword evidence="3 11" id="KW-0227">DNA damage</keyword>
<dbReference type="AlphaFoldDB" id="A0A3G8JJD3"/>
<dbReference type="InterPro" id="IPR027417">
    <property type="entry name" value="P-loop_NTPase"/>
</dbReference>
<evidence type="ECO:0000256" key="7">
    <source>
        <dbReference type="ARBA" id="ARBA00022840"/>
    </source>
</evidence>
<keyword evidence="1 11" id="KW-0540">Nuclease</keyword>
<dbReference type="HAMAP" id="MF_01487">
    <property type="entry name" value="RecD"/>
    <property type="match status" value="1"/>
</dbReference>
<dbReference type="RefSeq" id="WP_124707470.1">
    <property type="nucleotide sequence ID" value="NZ_CP033972.1"/>
</dbReference>
<dbReference type="CDD" id="cd17933">
    <property type="entry name" value="DEXSc_RecD-like"/>
    <property type="match status" value="1"/>
</dbReference>
<keyword evidence="2 11" id="KW-0547">Nucleotide-binding</keyword>
<keyword evidence="8 11" id="KW-0238">DNA-binding</keyword>
<evidence type="ECO:0000256" key="3">
    <source>
        <dbReference type="ARBA" id="ARBA00022763"/>
    </source>
</evidence>
<evidence type="ECO:0000259" key="13">
    <source>
        <dbReference type="Pfam" id="PF21185"/>
    </source>
</evidence>
<keyword evidence="4 11" id="KW-0378">Hydrolase</keyword>
<dbReference type="OrthoDB" id="9763659at2"/>
<dbReference type="EC" id="5.6.2.3" evidence="11"/>
<comment type="miscellaneous">
    <text evidence="11">In the RecBCD complex, RecB has a slow 3'-5' helicase, an exonuclease activity and loads RecA onto ssDNA, RecD has a fast 5'-3' helicase activity, while RecC stimulates the ATPase and processivity of the RecB helicase and contributes to recognition of the Chi site.</text>
</comment>
<evidence type="ECO:0000256" key="6">
    <source>
        <dbReference type="ARBA" id="ARBA00022839"/>
    </source>
</evidence>
<keyword evidence="6 11" id="KW-0269">Exonuclease</keyword>
<evidence type="ECO:0000313" key="14">
    <source>
        <dbReference type="EMBL" id="AZG44642.1"/>
    </source>
</evidence>
<keyword evidence="15" id="KW-1185">Reference proteome</keyword>
<organism evidence="14 15">
    <name type="scientific">Gordonia insulae</name>
    <dbReference type="NCBI Taxonomy" id="2420509"/>
    <lineage>
        <taxon>Bacteria</taxon>
        <taxon>Bacillati</taxon>
        <taxon>Actinomycetota</taxon>
        <taxon>Actinomycetes</taxon>
        <taxon>Mycobacteriales</taxon>
        <taxon>Gordoniaceae</taxon>
        <taxon>Gordonia</taxon>
    </lineage>
</organism>
<feature type="domain" description="RecBCD enzyme subunit RecD N-terminal" evidence="13">
    <location>
        <begin position="40"/>
        <end position="133"/>
    </location>
</feature>
<dbReference type="GO" id="GO:0009338">
    <property type="term" value="C:exodeoxyribonuclease V complex"/>
    <property type="evidence" value="ECO:0007669"/>
    <property type="project" value="InterPro"/>
</dbReference>
<dbReference type="GO" id="GO:0008854">
    <property type="term" value="F:exodeoxyribonuclease V activity"/>
    <property type="evidence" value="ECO:0007669"/>
    <property type="project" value="InterPro"/>
</dbReference>
<evidence type="ECO:0000256" key="5">
    <source>
        <dbReference type="ARBA" id="ARBA00022806"/>
    </source>
</evidence>
<dbReference type="SUPFAM" id="SSF52540">
    <property type="entry name" value="P-loop containing nucleoside triphosphate hydrolases"/>
    <property type="match status" value="2"/>
</dbReference>
<dbReference type="GO" id="GO:0005524">
    <property type="term" value="F:ATP binding"/>
    <property type="evidence" value="ECO:0007669"/>
    <property type="project" value="UniProtKB-UniRule"/>
</dbReference>
<dbReference type="Proteomes" id="UP000271469">
    <property type="component" value="Chromosome"/>
</dbReference>
<evidence type="ECO:0000256" key="4">
    <source>
        <dbReference type="ARBA" id="ARBA00022801"/>
    </source>
</evidence>
<dbReference type="InterPro" id="IPR049550">
    <property type="entry name" value="RecD_N"/>
</dbReference>
<protein>
    <recommendedName>
        <fullName evidence="11">RecBCD enzyme subunit RecD</fullName>
        <ecNumber evidence="11">5.6.2.3</ecNumber>
    </recommendedName>
    <alternativeName>
        <fullName evidence="11">DNA 5'-3' helicase subunit RecD</fullName>
    </alternativeName>
    <alternativeName>
        <fullName evidence="11">Exonuclease V subunit RecD</fullName>
        <shortName evidence="11">ExoV subunit RecD</shortName>
    </alternativeName>
    <alternativeName>
        <fullName evidence="11">Helicase/nuclease RecBCD subunit RecD</fullName>
    </alternativeName>
</protein>
<evidence type="ECO:0000313" key="15">
    <source>
        <dbReference type="Proteomes" id="UP000271469"/>
    </source>
</evidence>
<sequence>MTAPRSHERPDVGADAPPRPAFDARAVSGEDGALGVLNSRGLLDAADLHVTRRLVGLGGEPVEEAAQIGAALAVRAIRFGSTCLAVARVSELAGDDPAIAAAIPHPEELERALTASVLVRGGRAGPLRPLVLAASDDGPLLYLRKYFRQEELIRSVLAERVSTRPDVDVAAVGAAVDDVFGRRPPGEVDLQRVAAQMAAISWTVVVAGGPGTGKTYTVARILAVLDRLAGGSARIGLCAPTGRAAAQLQAAVSADDAAPSSVRAVTVHSLLGWRPGATPRYGRGNRLPYDVVVVDETSMLSMTAMSKLLDAVRPDTRVILVGDPHQLASVEAGAVLADLVDRDDPAVPAALPAGVLDESVMSVIDDRERIERGVVTLRRGHRFGGGIATVAEAINRGDAQAVVELVSDPALTEVTLVRADDLDGVRADVAAWGAALRAAATASDASAALDALDQHRVLCAHREGAWGVEGWSRRVVEWLAEQPDQHLVVDPSTRYPGQPLLVTANDRQTETFNGDSGVVIRAAGDAGDGDGAGGGIGDDGLEVVFRRGSRIRRLHPTRLADVIALYAMTIHRSQGSQFEGVTVVLPPEGSELLTRELLYTAVTRAQRRVRIIGSPEVLAAAVTRRVQRASGLRAPIRVIDSDGT</sequence>
<dbReference type="PANTHER" id="PTHR43788:SF6">
    <property type="entry name" value="DNA HELICASE B"/>
    <property type="match status" value="1"/>
</dbReference>
<evidence type="ECO:0000256" key="9">
    <source>
        <dbReference type="ARBA" id="ARBA00023204"/>
    </source>
</evidence>
<dbReference type="GO" id="GO:0003677">
    <property type="term" value="F:DNA binding"/>
    <property type="evidence" value="ECO:0007669"/>
    <property type="project" value="UniProtKB-UniRule"/>
</dbReference>
<proteinExistence type="inferred from homology"/>
<dbReference type="GO" id="GO:0043139">
    <property type="term" value="F:5'-3' DNA helicase activity"/>
    <property type="evidence" value="ECO:0007669"/>
    <property type="project" value="UniProtKB-UniRule"/>
</dbReference>
<keyword evidence="9 11" id="KW-0234">DNA repair</keyword>
<dbReference type="InterPro" id="IPR041851">
    <property type="entry name" value="RecD_N_sf"/>
</dbReference>
<comment type="catalytic activity">
    <reaction evidence="11">
        <text>ATP + H2O = ADP + phosphate + H(+)</text>
        <dbReference type="Rhea" id="RHEA:13065"/>
        <dbReference type="ChEBI" id="CHEBI:15377"/>
        <dbReference type="ChEBI" id="CHEBI:15378"/>
        <dbReference type="ChEBI" id="CHEBI:30616"/>
        <dbReference type="ChEBI" id="CHEBI:43474"/>
        <dbReference type="ChEBI" id="CHEBI:456216"/>
        <dbReference type="EC" id="5.6.2.3"/>
    </reaction>
</comment>
<gene>
    <name evidence="14" type="primary">recD_2</name>
    <name evidence="11" type="synonym">recD</name>
    <name evidence="14" type="ORF">D7316_01228</name>
</gene>
<feature type="binding site" evidence="11">
    <location>
        <begin position="208"/>
        <end position="215"/>
    </location>
    <ligand>
        <name>ATP</name>
        <dbReference type="ChEBI" id="CHEBI:30616"/>
    </ligand>
</feature>
<dbReference type="InterPro" id="IPR027785">
    <property type="entry name" value="UvrD-like_helicase_C"/>
</dbReference>
<dbReference type="PANTHER" id="PTHR43788">
    <property type="entry name" value="DNA2/NAM7 HELICASE FAMILY MEMBER"/>
    <property type="match status" value="1"/>
</dbReference>
<dbReference type="CDD" id="cd18809">
    <property type="entry name" value="SF1_C_RecD"/>
    <property type="match status" value="1"/>
</dbReference>
<dbReference type="NCBIfam" id="TIGR01447">
    <property type="entry name" value="recD"/>
    <property type="match status" value="1"/>
</dbReference>
<evidence type="ECO:0000256" key="11">
    <source>
        <dbReference type="HAMAP-Rule" id="MF_01487"/>
    </source>
</evidence>
<dbReference type="Pfam" id="PF13245">
    <property type="entry name" value="AAA_19"/>
    <property type="match status" value="1"/>
</dbReference>